<name>A0A9X1PRY5_STRM4</name>
<keyword evidence="2" id="KW-1185">Reference proteome</keyword>
<dbReference type="AlphaFoldDB" id="A0A9X1PRY5"/>
<evidence type="ECO:0000313" key="1">
    <source>
        <dbReference type="EMBL" id="MCF1592417.1"/>
    </source>
</evidence>
<accession>A0A9X1PRY5</accession>
<sequence length="277" mass="30285">MADREHGYAKYKREGCRCPICRAANAAYVANRQKQIILRRWQPYVDAEPVRTHVRGLMEAGMQRRHLATAACMSHGVLERLLYGRPSLGRAPSQRIRAHHARALLVLRADPAAPPSRIPIDATGSLRRVRALGAMGFPDAVLAGELDMHPMNFHTMLSQATVTVGMAQRVAALYDRAWNADPRAFGATARGITRTLARAAAAGWSSPLAWDDESIDDPVAVPDLGARATRTAALVEDISWLMETCGYTRQQAAERIGVTKAAVDQAFARANRRAEAA</sequence>
<proteinExistence type="predicted"/>
<gene>
    <name evidence="1" type="ORF">L0P92_02380</name>
</gene>
<organism evidence="1 2">
    <name type="scientific">Streptomyces muensis</name>
    <dbReference type="NCBI Taxonomy" id="1077944"/>
    <lineage>
        <taxon>Bacteria</taxon>
        <taxon>Bacillati</taxon>
        <taxon>Actinomycetota</taxon>
        <taxon>Actinomycetes</taxon>
        <taxon>Kitasatosporales</taxon>
        <taxon>Streptomycetaceae</taxon>
        <taxon>Streptomyces</taxon>
    </lineage>
</organism>
<protein>
    <submittedName>
        <fullName evidence="1">Uncharacterized protein</fullName>
    </submittedName>
</protein>
<evidence type="ECO:0000313" key="2">
    <source>
        <dbReference type="Proteomes" id="UP001139384"/>
    </source>
</evidence>
<comment type="caution">
    <text evidence="1">The sequence shown here is derived from an EMBL/GenBank/DDBJ whole genome shotgun (WGS) entry which is preliminary data.</text>
</comment>
<dbReference type="Proteomes" id="UP001139384">
    <property type="component" value="Unassembled WGS sequence"/>
</dbReference>
<dbReference type="RefSeq" id="WP_234760728.1">
    <property type="nucleotide sequence ID" value="NZ_JAKEIP010000005.1"/>
</dbReference>
<reference evidence="1" key="1">
    <citation type="submission" date="2022-01" db="EMBL/GenBank/DDBJ databases">
        <title>Draft Genome Sequences of Seven Type Strains of the Genus Streptomyces.</title>
        <authorList>
            <person name="Aziz S."/>
            <person name="Coretto E."/>
            <person name="Chronakova A."/>
            <person name="Sproer C."/>
            <person name="Huber K."/>
            <person name="Nouioui I."/>
            <person name="Gross H."/>
        </authorList>
    </citation>
    <scope>NUCLEOTIDE SEQUENCE</scope>
    <source>
        <strain evidence="1">DSM 103493</strain>
    </source>
</reference>
<dbReference type="EMBL" id="JAKEIP010000005">
    <property type="protein sequence ID" value="MCF1592417.1"/>
    <property type="molecule type" value="Genomic_DNA"/>
</dbReference>